<dbReference type="Gene3D" id="4.10.220.110">
    <property type="match status" value="1"/>
</dbReference>
<evidence type="ECO:0000256" key="1">
    <source>
        <dbReference type="ARBA" id="ARBA00005558"/>
    </source>
</evidence>
<evidence type="ECO:0000313" key="5">
    <source>
        <dbReference type="EMBL" id="TBL65239.1"/>
    </source>
</evidence>
<dbReference type="EMBL" id="SITJ01000079">
    <property type="protein sequence ID" value="TBL65239.1"/>
    <property type="molecule type" value="Genomic_DNA"/>
</dbReference>
<dbReference type="AlphaFoldDB" id="A0ABD7PZP9"/>
<proteinExistence type="inferred from homology"/>
<dbReference type="PANTHER" id="PTHR32305">
    <property type="match status" value="1"/>
</dbReference>
<reference evidence="5 6" key="1">
    <citation type="submission" date="2019-02" db="EMBL/GenBank/DDBJ databases">
        <title>Comparative genomic analysis of the Hafnia genus genomes.</title>
        <authorList>
            <person name="Zhiqiu Y."/>
            <person name="Chao Y."/>
            <person name="Yuhui D."/>
            <person name="Di H."/>
            <person name="Bin L."/>
        </authorList>
    </citation>
    <scope>NUCLEOTIDE SEQUENCE [LARGE SCALE GENOMIC DNA]</scope>
    <source>
        <strain evidence="5 6">PCM_1210</strain>
    </source>
</reference>
<dbReference type="InterPro" id="IPR050708">
    <property type="entry name" value="T6SS_VgrG/RHS"/>
</dbReference>
<dbReference type="InterPro" id="IPR054030">
    <property type="entry name" value="Gp5_Vgr_C"/>
</dbReference>
<sequence>MKRTGLYFSCKIGDLPPETFDVAEFTLNEGLSQLFTLTLKVFSKRDDFNLDAQLLQKASLTVTVNGDEQRTISGLVAGIERGDSGFRRTFYTLTIRPEAWVMTLNQDSRIYHQLTVPRILKQLLQDNHVQANCTLIKENHLQREYVTQKRESSAHFFDRIAAEEGFVYWFDEQGMCYSDSLYGMLVDTTVTYNPHPQSAIQGDIISQLRFGSYMRPREATHKDRNYHNPNSQLNHRVLSKQQGVPGSPHSVFDSYGRFQLDSEAIPMVRYRAEQLSSDSKKGIATSNCIKLMPGRMFDLIEHPVEQMNDRWQVVTAIHHGLMPEALEEEDSGGGTTLVNEITFISARDEWRAPYHYKPLADGDEIAEVVGPVGEEIYVDEYGAVKVHFHWNRYDKPDEKASCWVRVAQGWNGSGYGFLATPRIGQEVIVSYLNGDIDRPIITGCTYNAVNRTPLKLPAEKTRTTFKTKTHKGEGFNELRFEDDAGREEIYIHAQRDQLIEIKHDKTQKVENDESHTVMNNRSHHVGKDESLHIVKDRYIQIDENQFETIEKDLITKINNNWEEKIHATHTQKVGEDKVCDIEGKYTTNAVEGIHSHTKTHTLQASEQVMIKGKAGTITIDSSGITLAGIVTIKGELNVMPGMPGSLSSLLGAANEGQPTAEDCREKARQEQEGK</sequence>
<evidence type="ECO:0000259" key="4">
    <source>
        <dbReference type="Pfam" id="PF22178"/>
    </source>
</evidence>
<dbReference type="NCBIfam" id="TIGR01646">
    <property type="entry name" value="vgr_GE"/>
    <property type="match status" value="1"/>
</dbReference>
<dbReference type="PANTHER" id="PTHR32305:SF11">
    <property type="entry name" value="TYPE VI SECRETION SYSTEM SPIKE PROTEIN VGRG3"/>
    <property type="match status" value="1"/>
</dbReference>
<gene>
    <name evidence="5" type="primary">tssI</name>
    <name evidence="5" type="ORF">EYY96_21670</name>
</gene>
<dbReference type="Gene3D" id="3.55.50.10">
    <property type="entry name" value="Baseplate protein-like domains"/>
    <property type="match status" value="1"/>
</dbReference>
<dbReference type="InterPro" id="IPR017847">
    <property type="entry name" value="T6SS_RhsGE_Vgr_subset"/>
</dbReference>
<dbReference type="Pfam" id="PF04717">
    <property type="entry name" value="Phage_base_V"/>
    <property type="match status" value="1"/>
</dbReference>
<dbReference type="InterPro" id="IPR006531">
    <property type="entry name" value="Gp5/Vgr_OB"/>
</dbReference>
<name>A0ABD7PZP9_HAFAL</name>
<dbReference type="InterPro" id="IPR006533">
    <property type="entry name" value="T6SS_Vgr_RhsGE"/>
</dbReference>
<evidence type="ECO:0000313" key="6">
    <source>
        <dbReference type="Proteomes" id="UP000291600"/>
    </source>
</evidence>
<protein>
    <submittedName>
        <fullName evidence="5">Type VI secretion system tip protein VgrG</fullName>
    </submittedName>
</protein>
<dbReference type="SUPFAM" id="SSF69255">
    <property type="entry name" value="gp5 N-terminal domain-like"/>
    <property type="match status" value="1"/>
</dbReference>
<dbReference type="Gene3D" id="2.30.110.50">
    <property type="match status" value="1"/>
</dbReference>
<dbReference type="Gene3D" id="2.40.50.230">
    <property type="entry name" value="Gp5 N-terminal domain"/>
    <property type="match status" value="1"/>
</dbReference>
<feature type="compositionally biased region" description="Basic and acidic residues" evidence="2">
    <location>
        <begin position="661"/>
        <end position="674"/>
    </location>
</feature>
<dbReference type="InterPro" id="IPR037026">
    <property type="entry name" value="Vgr_OB-fold_dom_sf"/>
</dbReference>
<feature type="region of interest" description="Disordered" evidence="2">
    <location>
        <begin position="650"/>
        <end position="674"/>
    </location>
</feature>
<dbReference type="NCBIfam" id="TIGR03361">
    <property type="entry name" value="VI_Rhs_Vgr"/>
    <property type="match status" value="1"/>
</dbReference>
<dbReference type="SUPFAM" id="SSF69349">
    <property type="entry name" value="Phage fibre proteins"/>
    <property type="match status" value="1"/>
</dbReference>
<dbReference type="Proteomes" id="UP000291600">
    <property type="component" value="Unassembled WGS sequence"/>
</dbReference>
<feature type="domain" description="Gp5/Type VI secretion system Vgr protein OB-fold" evidence="3">
    <location>
        <begin position="381"/>
        <end position="446"/>
    </location>
</feature>
<organism evidence="5 6">
    <name type="scientific">Hafnia alvei</name>
    <dbReference type="NCBI Taxonomy" id="569"/>
    <lineage>
        <taxon>Bacteria</taxon>
        <taxon>Pseudomonadati</taxon>
        <taxon>Pseudomonadota</taxon>
        <taxon>Gammaproteobacteria</taxon>
        <taxon>Enterobacterales</taxon>
        <taxon>Hafniaceae</taxon>
        <taxon>Hafnia</taxon>
    </lineage>
</organism>
<dbReference type="Pfam" id="PF05954">
    <property type="entry name" value="Phage_GPD"/>
    <property type="match status" value="1"/>
</dbReference>
<evidence type="ECO:0000256" key="2">
    <source>
        <dbReference type="SAM" id="MobiDB-lite"/>
    </source>
</evidence>
<dbReference type="SUPFAM" id="SSF69279">
    <property type="entry name" value="Phage tail proteins"/>
    <property type="match status" value="2"/>
</dbReference>
<feature type="domain" description="Gp5/Type VI secretion system Vgr C-terminal trimerisation" evidence="4">
    <location>
        <begin position="463"/>
        <end position="556"/>
    </location>
</feature>
<comment type="caution">
    <text evidence="5">The sequence shown here is derived from an EMBL/GenBank/DDBJ whole genome shotgun (WGS) entry which is preliminary data.</text>
</comment>
<dbReference type="Pfam" id="PF22178">
    <property type="entry name" value="Gp5_trimer_C"/>
    <property type="match status" value="1"/>
</dbReference>
<accession>A0ABD7PZP9</accession>
<dbReference type="RefSeq" id="WP_130971705.1">
    <property type="nucleotide sequence ID" value="NZ_SITJ01000079.1"/>
</dbReference>
<comment type="similarity">
    <text evidence="1">Belongs to the VgrG protein family.</text>
</comment>
<evidence type="ECO:0000259" key="3">
    <source>
        <dbReference type="Pfam" id="PF04717"/>
    </source>
</evidence>